<dbReference type="EMBL" id="AGNK02004363">
    <property type="status" value="NOT_ANNOTATED_CDS"/>
    <property type="molecule type" value="Genomic_DNA"/>
</dbReference>
<organism evidence="1 2">
    <name type="scientific">Setaria italica</name>
    <name type="common">Foxtail millet</name>
    <name type="synonym">Panicum italicum</name>
    <dbReference type="NCBI Taxonomy" id="4555"/>
    <lineage>
        <taxon>Eukaryota</taxon>
        <taxon>Viridiplantae</taxon>
        <taxon>Streptophyta</taxon>
        <taxon>Embryophyta</taxon>
        <taxon>Tracheophyta</taxon>
        <taxon>Spermatophyta</taxon>
        <taxon>Magnoliopsida</taxon>
        <taxon>Liliopsida</taxon>
        <taxon>Poales</taxon>
        <taxon>Poaceae</taxon>
        <taxon>PACMAD clade</taxon>
        <taxon>Panicoideae</taxon>
        <taxon>Panicodae</taxon>
        <taxon>Paniceae</taxon>
        <taxon>Cenchrinae</taxon>
        <taxon>Setaria</taxon>
    </lineage>
</organism>
<dbReference type="HOGENOM" id="CLU_3369371_0_0_1"/>
<proteinExistence type="predicted"/>
<evidence type="ECO:0000313" key="2">
    <source>
        <dbReference type="Proteomes" id="UP000004995"/>
    </source>
</evidence>
<dbReference type="Gramene" id="KQK97442">
    <property type="protein sequence ID" value="KQK97442"/>
    <property type="gene ID" value="SETIT_012925mg"/>
</dbReference>
<evidence type="ECO:0000313" key="1">
    <source>
        <dbReference type="EnsemblPlants" id="KQK97442"/>
    </source>
</evidence>
<dbReference type="AlphaFoldDB" id="K3YFA7"/>
<reference evidence="2" key="1">
    <citation type="journal article" date="2012" name="Nat. Biotechnol.">
        <title>Reference genome sequence of the model plant Setaria.</title>
        <authorList>
            <person name="Bennetzen J.L."/>
            <person name="Schmutz J."/>
            <person name="Wang H."/>
            <person name="Percifield R."/>
            <person name="Hawkins J."/>
            <person name="Pontaroli A.C."/>
            <person name="Estep M."/>
            <person name="Feng L."/>
            <person name="Vaughn J.N."/>
            <person name="Grimwood J."/>
            <person name="Jenkins J."/>
            <person name="Barry K."/>
            <person name="Lindquist E."/>
            <person name="Hellsten U."/>
            <person name="Deshpande S."/>
            <person name="Wang X."/>
            <person name="Wu X."/>
            <person name="Mitros T."/>
            <person name="Triplett J."/>
            <person name="Yang X."/>
            <person name="Ye C.Y."/>
            <person name="Mauro-Herrera M."/>
            <person name="Wang L."/>
            <person name="Li P."/>
            <person name="Sharma M."/>
            <person name="Sharma R."/>
            <person name="Ronald P.C."/>
            <person name="Panaud O."/>
            <person name="Kellogg E.A."/>
            <person name="Brutnell T.P."/>
            <person name="Doust A.N."/>
            <person name="Tuskan G.A."/>
            <person name="Rokhsar D."/>
            <person name="Devos K.M."/>
        </authorList>
    </citation>
    <scope>NUCLEOTIDE SEQUENCE [LARGE SCALE GENOMIC DNA]</scope>
    <source>
        <strain evidence="2">cv. Yugu1</strain>
    </source>
</reference>
<sequence length="35" mass="4153">MRYFLQHYATRIKAANTNKVTFTNLNLFNCNFLLA</sequence>
<name>K3YFA7_SETIT</name>
<dbReference type="EnsemblPlants" id="KQK97442">
    <property type="protein sequence ID" value="KQK97442"/>
    <property type="gene ID" value="SETIT_012925mg"/>
</dbReference>
<reference evidence="1" key="2">
    <citation type="submission" date="2018-08" db="UniProtKB">
        <authorList>
            <consortium name="EnsemblPlants"/>
        </authorList>
    </citation>
    <scope>IDENTIFICATION</scope>
    <source>
        <strain evidence="1">Yugu1</strain>
    </source>
</reference>
<dbReference type="InParanoid" id="K3YFA7"/>
<dbReference type="Proteomes" id="UP000004995">
    <property type="component" value="Unassembled WGS sequence"/>
</dbReference>
<protein>
    <submittedName>
        <fullName evidence="1">Uncharacterized protein</fullName>
    </submittedName>
</protein>
<accession>K3YFA7</accession>
<keyword evidence="2" id="KW-1185">Reference proteome</keyword>